<dbReference type="RefSeq" id="WP_081130169.1">
    <property type="nucleotide sequence ID" value="NZ_LDOS01000005.1"/>
</dbReference>
<accession>A0A4S3KME5</accession>
<reference evidence="2 3" key="1">
    <citation type="submission" date="2017-02" db="EMBL/GenBank/DDBJ databases">
        <title>Whole genome sequencing of Metallibacterium scheffleri DSM 24874 (T).</title>
        <authorList>
            <person name="Kumar S."/>
            <person name="Patil P."/>
            <person name="Patil P.B."/>
        </authorList>
    </citation>
    <scope>NUCLEOTIDE SEQUENCE [LARGE SCALE GENOMIC DNA]</scope>
    <source>
        <strain evidence="2 3">DSM 24874</strain>
    </source>
</reference>
<dbReference type="Pfam" id="PF09299">
    <property type="entry name" value="Mu-transpos_C"/>
    <property type="match status" value="1"/>
</dbReference>
<dbReference type="GO" id="GO:0003676">
    <property type="term" value="F:nucleic acid binding"/>
    <property type="evidence" value="ECO:0007669"/>
    <property type="project" value="InterPro"/>
</dbReference>
<dbReference type="InterPro" id="IPR001584">
    <property type="entry name" value="Integrase_cat-core"/>
</dbReference>
<dbReference type="InterPro" id="IPR012337">
    <property type="entry name" value="RNaseH-like_sf"/>
</dbReference>
<dbReference type="SUPFAM" id="SSF46689">
    <property type="entry name" value="Homeodomain-like"/>
    <property type="match status" value="1"/>
</dbReference>
<dbReference type="OrthoDB" id="501284at2"/>
<dbReference type="STRING" id="993689.GCA_002077135_00107"/>
<dbReference type="PROSITE" id="PS50994">
    <property type="entry name" value="INTEGRASE"/>
    <property type="match status" value="1"/>
</dbReference>
<dbReference type="InterPro" id="IPR036397">
    <property type="entry name" value="RNaseH_sf"/>
</dbReference>
<sequence length="618" mass="69958">MKAITNVGPGAIVSSGGKAYCVKRFESSDSILARDLTTGADLTLQLADLASSSIDDKETTREDLGEMPDEAWERACEHYQIIAPLLEAPGEVEAIRSAARTHEVSVPTLYRWMKAFRESGLVSSLVRKRRSDAGSAKIDPRAEEIISTILQERFLKSQKLKLKRTYMEVSVLCRKAGVRIPHANTFAQRVHAIAPEVKARTREGRNAALKFRAQRGSFPGADHPYAVLQIDHTPVDIILVDEIHRLPIGRPWITVAIDVFSRLVAGWYISFDPPGTLGTGMCIANAILSKEQRLAELDLAFPWPCQGLPVLIHLDNAKEFRGETLSSACQEWGIHLKFRKVKKPNYGGHIERLLGTLLTEIHALPGTTFSKPDKRENYNSEAHAAMTLKEFEQWLGNLILGIYHQRVHSILNVSPLRRYQEGILGSKTLPGIGQLPIVSDPEKLRTDLLPFERRTVQTKGIQIDNIFYYADVLQRWIGAREPGKLRKKRKFIVRCDPRNISSQLFYDPELKRYFRIPYRDVKHPPMSLWELRAVQRHLREQGKKDVDEDTIFAAFEKMLQIEESAKTSTRKARLGQERRRHHAAAAPITIPEPAESPRVADAPYDLDQISAFDEIERV</sequence>
<dbReference type="Proteomes" id="UP000307749">
    <property type="component" value="Unassembled WGS sequence"/>
</dbReference>
<dbReference type="AlphaFoldDB" id="A0A4S3KME5"/>
<dbReference type="InterPro" id="IPR009057">
    <property type="entry name" value="Homeodomain-like_sf"/>
</dbReference>
<proteinExistence type="predicted"/>
<evidence type="ECO:0000259" key="1">
    <source>
        <dbReference type="PROSITE" id="PS50994"/>
    </source>
</evidence>
<dbReference type="GO" id="GO:0015074">
    <property type="term" value="P:DNA integration"/>
    <property type="evidence" value="ECO:0007669"/>
    <property type="project" value="InterPro"/>
</dbReference>
<protein>
    <recommendedName>
        <fullName evidence="1">Integrase catalytic domain-containing protein</fullName>
    </recommendedName>
</protein>
<dbReference type="InterPro" id="IPR015378">
    <property type="entry name" value="Transposase-like_Mu_C"/>
</dbReference>
<dbReference type="Gene3D" id="3.30.420.10">
    <property type="entry name" value="Ribonuclease H-like superfamily/Ribonuclease H"/>
    <property type="match status" value="1"/>
</dbReference>
<organism evidence="2 3">
    <name type="scientific">Metallibacterium scheffleri</name>
    <dbReference type="NCBI Taxonomy" id="993689"/>
    <lineage>
        <taxon>Bacteria</taxon>
        <taxon>Pseudomonadati</taxon>
        <taxon>Pseudomonadota</taxon>
        <taxon>Gammaproteobacteria</taxon>
        <taxon>Lysobacterales</taxon>
        <taxon>Rhodanobacteraceae</taxon>
        <taxon>Metallibacterium</taxon>
    </lineage>
</organism>
<comment type="caution">
    <text evidence="2">The sequence shown here is derived from an EMBL/GenBank/DDBJ whole genome shotgun (WGS) entry which is preliminary data.</text>
</comment>
<dbReference type="SUPFAM" id="SSF53098">
    <property type="entry name" value="Ribonuclease H-like"/>
    <property type="match status" value="1"/>
</dbReference>
<name>A0A4S3KME5_9GAMM</name>
<gene>
    <name evidence="2" type="ORF">B1806_09380</name>
</gene>
<feature type="domain" description="Integrase catalytic" evidence="1">
    <location>
        <begin position="215"/>
        <end position="423"/>
    </location>
</feature>
<dbReference type="Pfam" id="PF13551">
    <property type="entry name" value="HTH_29"/>
    <property type="match status" value="1"/>
</dbReference>
<keyword evidence="3" id="KW-1185">Reference proteome</keyword>
<evidence type="ECO:0000313" key="2">
    <source>
        <dbReference type="EMBL" id="THD10072.1"/>
    </source>
</evidence>
<evidence type="ECO:0000313" key="3">
    <source>
        <dbReference type="Proteomes" id="UP000307749"/>
    </source>
</evidence>
<dbReference type="EMBL" id="MWQO01000033">
    <property type="protein sequence ID" value="THD10072.1"/>
    <property type="molecule type" value="Genomic_DNA"/>
</dbReference>